<comment type="caution">
    <text evidence="2">The sequence shown here is derived from an EMBL/GenBank/DDBJ whole genome shotgun (WGS) entry which is preliminary data.</text>
</comment>
<gene>
    <name evidence="2" type="ORF">DFR48_10734</name>
</gene>
<dbReference type="RefSeq" id="WP_114363609.1">
    <property type="nucleotide sequence ID" value="NZ_QPIX01000007.1"/>
</dbReference>
<dbReference type="AlphaFoldDB" id="A0A6I7HLA6"/>
<evidence type="ECO:0000313" key="2">
    <source>
        <dbReference type="EMBL" id="RCW23165.1"/>
    </source>
</evidence>
<name>A0A6I7HLA6_9HYPH</name>
<feature type="chain" id="PRO_5026180592" evidence="1">
    <location>
        <begin position="24"/>
        <end position="271"/>
    </location>
</feature>
<organism evidence="2 3">
    <name type="scientific">Ciceribacter lividus</name>
    <dbReference type="NCBI Taxonomy" id="1197950"/>
    <lineage>
        <taxon>Bacteria</taxon>
        <taxon>Pseudomonadati</taxon>
        <taxon>Pseudomonadota</taxon>
        <taxon>Alphaproteobacteria</taxon>
        <taxon>Hyphomicrobiales</taxon>
        <taxon>Rhizobiaceae</taxon>
        <taxon>Ciceribacter</taxon>
    </lineage>
</organism>
<feature type="signal peptide" evidence="1">
    <location>
        <begin position="1"/>
        <end position="23"/>
    </location>
</feature>
<keyword evidence="3" id="KW-1185">Reference proteome</keyword>
<accession>A0A6I7HLA6</accession>
<evidence type="ECO:0000313" key="3">
    <source>
        <dbReference type="Proteomes" id="UP000252582"/>
    </source>
</evidence>
<evidence type="ECO:0000256" key="1">
    <source>
        <dbReference type="SAM" id="SignalP"/>
    </source>
</evidence>
<sequence length="271" mass="29107">MKLIVAASIALVSVATSVSTVSAAASREDFRGRWSRVCGEGQTCHLDIDDTKSRKTVEIAFSIEGKGETCKWSVDAVYDKGFGGPVAYDPYGNYYFYLTIQSDGRLYSSGTMSPNCGPQPLDQYFVNDPVIGTPANETVASALSDDDAQAMIDDRSIFDHNGSAMVISPSAGTIVYRDPKKSIAGTVKPGALLFKASAPWDPYNDNAIVKGTAYVFKKGCEPAPYEVSGRQKGWHTLVLKGPAPVRAKNGCKVIGYKNNGNSTLKFVSWGD</sequence>
<protein>
    <submittedName>
        <fullName evidence="2">Uncharacterized protein</fullName>
    </submittedName>
</protein>
<reference evidence="2 3" key="1">
    <citation type="submission" date="2018-07" db="EMBL/GenBank/DDBJ databases">
        <title>Genomic Encyclopedia of Type Strains, Phase IV (KMG-IV): sequencing the most valuable type-strain genomes for metagenomic binning, comparative biology and taxonomic classification.</title>
        <authorList>
            <person name="Goeker M."/>
        </authorList>
    </citation>
    <scope>NUCLEOTIDE SEQUENCE [LARGE SCALE GENOMIC DNA]</scope>
    <source>
        <strain evidence="2 3">DSM 25528</strain>
    </source>
</reference>
<proteinExistence type="predicted"/>
<dbReference type="EMBL" id="QPIX01000007">
    <property type="protein sequence ID" value="RCW23165.1"/>
    <property type="molecule type" value="Genomic_DNA"/>
</dbReference>
<dbReference type="Proteomes" id="UP000252582">
    <property type="component" value="Unassembled WGS sequence"/>
</dbReference>
<keyword evidence="1" id="KW-0732">Signal</keyword>